<sequence length="310" mass="36253">MRKKLTFDEITERISSLLSDDIELLKFLEAASELSKVYEINEEEEKRRLSEAKSFIEVAENDFKSAKILYESKVYSTAIYHLQQAVEKFIKAYMLMFFGLSKKVVKDYVGHDSPKAFLKLLEKFKISLNLISALTERVYELNSQMLKISSQDIRKLENIVNKNRKQIAEMSSEEIRNAIKLTVRLKEVLENKETKDEVSKFLATLKRELGKIEASDEYERNIASKITTLLNKILENLELSFKMYSNFLVLYTLSIITYPHATFARYPNERLPIEKYDENLGIIQCFGEITDLLEGVINSWKESPRYRGRY</sequence>
<dbReference type="Pfam" id="PF05168">
    <property type="entry name" value="HEPN"/>
    <property type="match status" value="1"/>
</dbReference>
<gene>
    <name evidence="2" type="ORF">HA299_03745</name>
</gene>
<reference evidence="2" key="1">
    <citation type="journal article" date="2020" name="bioRxiv">
        <title>A rank-normalized archaeal taxonomy based on genome phylogeny resolves widespread incomplete and uneven classifications.</title>
        <authorList>
            <person name="Rinke C."/>
            <person name="Chuvochina M."/>
            <person name="Mussig A.J."/>
            <person name="Chaumeil P.-A."/>
            <person name="Waite D.W."/>
            <person name="Whitman W.B."/>
            <person name="Parks D.H."/>
            <person name="Hugenholtz P."/>
        </authorList>
    </citation>
    <scope>NUCLEOTIDE SEQUENCE</scope>
    <source>
        <strain evidence="2">UBA12518</strain>
    </source>
</reference>
<dbReference type="SUPFAM" id="SSF81593">
    <property type="entry name" value="Nucleotidyltransferase substrate binding subunit/domain"/>
    <property type="match status" value="1"/>
</dbReference>
<organism evidence="2 3">
    <name type="scientific">Methermicoccus shengliensis</name>
    <dbReference type="NCBI Taxonomy" id="660064"/>
    <lineage>
        <taxon>Archaea</taxon>
        <taxon>Methanobacteriati</taxon>
        <taxon>Methanobacteriota</taxon>
        <taxon>Stenosarchaea group</taxon>
        <taxon>Methanomicrobia</taxon>
        <taxon>Methanosarcinales</taxon>
        <taxon>Methermicoccaceae</taxon>
        <taxon>Methermicoccus</taxon>
    </lineage>
</organism>
<dbReference type="EMBL" id="DUIH01000012">
    <property type="protein sequence ID" value="HIH69720.1"/>
    <property type="molecule type" value="Genomic_DNA"/>
</dbReference>
<feature type="domain" description="HEPN" evidence="1">
    <location>
        <begin position="56"/>
        <end position="185"/>
    </location>
</feature>
<dbReference type="Proteomes" id="UP000600363">
    <property type="component" value="Unassembled WGS sequence"/>
</dbReference>
<evidence type="ECO:0000313" key="3">
    <source>
        <dbReference type="Proteomes" id="UP000600363"/>
    </source>
</evidence>
<evidence type="ECO:0000313" key="2">
    <source>
        <dbReference type="EMBL" id="HIH69720.1"/>
    </source>
</evidence>
<dbReference type="RefSeq" id="WP_042685659.1">
    <property type="nucleotide sequence ID" value="NZ_DUIH01000012.1"/>
</dbReference>
<dbReference type="InterPro" id="IPR007842">
    <property type="entry name" value="HEPN_dom"/>
</dbReference>
<proteinExistence type="predicted"/>
<accession>A0A832RVW5</accession>
<dbReference type="AlphaFoldDB" id="A0A832RVW5"/>
<name>A0A832RVW5_9EURY</name>
<dbReference type="PROSITE" id="PS50910">
    <property type="entry name" value="HEPN"/>
    <property type="match status" value="1"/>
</dbReference>
<dbReference type="Gene3D" id="1.20.120.330">
    <property type="entry name" value="Nucleotidyltransferases domain 2"/>
    <property type="match status" value="1"/>
</dbReference>
<protein>
    <submittedName>
        <fullName evidence="2">HEPN domain-containing protein</fullName>
    </submittedName>
</protein>
<dbReference type="SMART" id="SM00748">
    <property type="entry name" value="HEPN"/>
    <property type="match status" value="1"/>
</dbReference>
<evidence type="ECO:0000259" key="1">
    <source>
        <dbReference type="PROSITE" id="PS50910"/>
    </source>
</evidence>
<comment type="caution">
    <text evidence="2">The sequence shown here is derived from an EMBL/GenBank/DDBJ whole genome shotgun (WGS) entry which is preliminary data.</text>
</comment>